<dbReference type="AlphaFoldDB" id="A0A5A7NAD2"/>
<evidence type="ECO:0008006" key="4">
    <source>
        <dbReference type="Google" id="ProtNLM"/>
    </source>
</evidence>
<feature type="region of interest" description="Disordered" evidence="1">
    <location>
        <begin position="29"/>
        <end position="55"/>
    </location>
</feature>
<protein>
    <recommendedName>
        <fullName evidence="4">DUF4164 domain-containing protein</fullName>
    </recommendedName>
</protein>
<name>A0A5A7NAD2_9PROT</name>
<evidence type="ECO:0000313" key="3">
    <source>
        <dbReference type="Proteomes" id="UP000324996"/>
    </source>
</evidence>
<comment type="caution">
    <text evidence="2">The sequence shown here is derived from an EMBL/GenBank/DDBJ whole genome shotgun (WGS) entry which is preliminary data.</text>
</comment>
<organism evidence="2 3">
    <name type="scientific">Iodidimonas nitroreducens</name>
    <dbReference type="NCBI Taxonomy" id="1236968"/>
    <lineage>
        <taxon>Bacteria</taxon>
        <taxon>Pseudomonadati</taxon>
        <taxon>Pseudomonadota</taxon>
        <taxon>Alphaproteobacteria</taxon>
        <taxon>Iodidimonadales</taxon>
        <taxon>Iodidimonadaceae</taxon>
        <taxon>Iodidimonas</taxon>
    </lineage>
</organism>
<feature type="compositionally biased region" description="Basic and acidic residues" evidence="1">
    <location>
        <begin position="43"/>
        <end position="55"/>
    </location>
</feature>
<dbReference type="RefSeq" id="WP_150007127.1">
    <property type="nucleotide sequence ID" value="NZ_BKCN01000010.1"/>
</dbReference>
<evidence type="ECO:0000313" key="2">
    <source>
        <dbReference type="EMBL" id="GER04420.1"/>
    </source>
</evidence>
<proteinExistence type="predicted"/>
<evidence type="ECO:0000256" key="1">
    <source>
        <dbReference type="SAM" id="MobiDB-lite"/>
    </source>
</evidence>
<accession>A0A5A7NAD2</accession>
<dbReference type="EMBL" id="BKCN01000010">
    <property type="protein sequence ID" value="GER04420.1"/>
    <property type="molecule type" value="Genomic_DNA"/>
</dbReference>
<reference evidence="2 3" key="1">
    <citation type="submission" date="2019-09" db="EMBL/GenBank/DDBJ databases">
        <title>NBRP : Genome information of microbial organism related human and environment.</title>
        <authorList>
            <person name="Hattori M."/>
            <person name="Oshima K."/>
            <person name="Inaba H."/>
            <person name="Suda W."/>
            <person name="Sakamoto M."/>
            <person name="Iino T."/>
            <person name="Kitahara M."/>
            <person name="Oshida Y."/>
            <person name="Iida T."/>
            <person name="Kudo T."/>
            <person name="Itoh T."/>
            <person name="Ohkuma M."/>
        </authorList>
    </citation>
    <scope>NUCLEOTIDE SEQUENCE [LARGE SCALE GENOMIC DNA]</scope>
    <source>
        <strain evidence="2 3">Q-1</strain>
    </source>
</reference>
<gene>
    <name evidence="2" type="ORF">JCM17846_21020</name>
</gene>
<dbReference type="Proteomes" id="UP000324996">
    <property type="component" value="Unassembled WGS sequence"/>
</dbReference>
<sequence length="95" mass="10819">MTMETGSGALDKATRRLKTAIKRLETALADQQAQNQDLSRQLAELRSDARKDSEKDQIIAQLHDEIESLHQQRQQMSRKLDETIATVERLMRSAA</sequence>
<keyword evidence="3" id="KW-1185">Reference proteome</keyword>
<feature type="compositionally biased region" description="Low complexity" evidence="1">
    <location>
        <begin position="29"/>
        <end position="38"/>
    </location>
</feature>